<dbReference type="AlphaFoldDB" id="A0A4W6BX64"/>
<dbReference type="InterPro" id="IPR001611">
    <property type="entry name" value="Leu-rich_rpt"/>
</dbReference>
<dbReference type="SMART" id="SM00369">
    <property type="entry name" value="LRR_TYP"/>
    <property type="match status" value="4"/>
</dbReference>
<dbReference type="PANTHER" id="PTHR47114">
    <property type="match status" value="1"/>
</dbReference>
<protein>
    <submittedName>
        <fullName evidence="6">Oligodendrocyte myelin glycoprotein b</fullName>
    </submittedName>
</protein>
<dbReference type="InParanoid" id="A0A4W6BX64"/>
<accession>A0A4W6BX64</accession>
<proteinExistence type="predicted"/>
<dbReference type="InterPro" id="IPR003591">
    <property type="entry name" value="Leu-rich_rpt_typical-subtyp"/>
</dbReference>
<dbReference type="Pfam" id="PF00560">
    <property type="entry name" value="LRR_1"/>
    <property type="match status" value="1"/>
</dbReference>
<evidence type="ECO:0000313" key="6">
    <source>
        <dbReference type="Ensembl" id="ENSLCAP00010005844.1"/>
    </source>
</evidence>
<dbReference type="PRINTS" id="PR00019">
    <property type="entry name" value="LEURICHRPT"/>
</dbReference>
<dbReference type="SMART" id="SM00013">
    <property type="entry name" value="LRRNT"/>
    <property type="match status" value="1"/>
</dbReference>
<name>A0A4W6BX64_LATCA</name>
<evidence type="ECO:0000259" key="5">
    <source>
        <dbReference type="SMART" id="SM00013"/>
    </source>
</evidence>
<evidence type="ECO:0000256" key="4">
    <source>
        <dbReference type="SAM" id="MobiDB-lite"/>
    </source>
</evidence>
<dbReference type="SUPFAM" id="SSF52058">
    <property type="entry name" value="L domain-like"/>
    <property type="match status" value="1"/>
</dbReference>
<dbReference type="FunCoup" id="A0A4W6BX64">
    <property type="interactions" value="510"/>
</dbReference>
<organism evidence="6 7">
    <name type="scientific">Lates calcarifer</name>
    <name type="common">Barramundi</name>
    <name type="synonym">Holocentrus calcarifer</name>
    <dbReference type="NCBI Taxonomy" id="8187"/>
    <lineage>
        <taxon>Eukaryota</taxon>
        <taxon>Metazoa</taxon>
        <taxon>Chordata</taxon>
        <taxon>Craniata</taxon>
        <taxon>Vertebrata</taxon>
        <taxon>Euteleostomi</taxon>
        <taxon>Actinopterygii</taxon>
        <taxon>Neopterygii</taxon>
        <taxon>Teleostei</taxon>
        <taxon>Neoteleostei</taxon>
        <taxon>Acanthomorphata</taxon>
        <taxon>Carangaria</taxon>
        <taxon>Carangaria incertae sedis</taxon>
        <taxon>Centropomidae</taxon>
        <taxon>Lates</taxon>
    </lineage>
</organism>
<dbReference type="Gene3D" id="3.80.10.10">
    <property type="entry name" value="Ribonuclease Inhibitor"/>
    <property type="match status" value="2"/>
</dbReference>
<keyword evidence="2" id="KW-0732">Signal</keyword>
<reference evidence="6" key="2">
    <citation type="submission" date="2025-08" db="UniProtKB">
        <authorList>
            <consortium name="Ensembl"/>
        </authorList>
    </citation>
    <scope>IDENTIFICATION</scope>
</reference>
<dbReference type="GO" id="GO:0031102">
    <property type="term" value="P:neuron projection regeneration"/>
    <property type="evidence" value="ECO:0007669"/>
    <property type="project" value="TreeGrafter"/>
</dbReference>
<keyword evidence="7" id="KW-1185">Reference proteome</keyword>
<dbReference type="InterPro" id="IPR051071">
    <property type="entry name" value="LRR-bact_E3_ubiq_ligases"/>
</dbReference>
<evidence type="ECO:0000256" key="2">
    <source>
        <dbReference type="ARBA" id="ARBA00022729"/>
    </source>
</evidence>
<feature type="compositionally biased region" description="Polar residues" evidence="4">
    <location>
        <begin position="359"/>
        <end position="385"/>
    </location>
</feature>
<dbReference type="InterPro" id="IPR032675">
    <property type="entry name" value="LRR_dom_sf"/>
</dbReference>
<dbReference type="Pfam" id="PF13855">
    <property type="entry name" value="LRR_8"/>
    <property type="match status" value="1"/>
</dbReference>
<feature type="domain" description="LRRNT" evidence="5">
    <location>
        <begin position="40"/>
        <end position="74"/>
    </location>
</feature>
<dbReference type="Pfam" id="PF01462">
    <property type="entry name" value="LRRNT"/>
    <property type="match status" value="1"/>
</dbReference>
<dbReference type="Ensembl" id="ENSLCAT00010005982.1">
    <property type="protein sequence ID" value="ENSLCAP00010005844.1"/>
    <property type="gene ID" value="ENSLCAG00010002905.1"/>
</dbReference>
<feature type="region of interest" description="Disordered" evidence="4">
    <location>
        <begin position="359"/>
        <end position="386"/>
    </location>
</feature>
<dbReference type="STRING" id="8187.ENSLCAP00010005844"/>
<dbReference type="PROSITE" id="PS51450">
    <property type="entry name" value="LRR"/>
    <property type="match status" value="2"/>
</dbReference>
<dbReference type="GeneTree" id="ENSGT00940000160802"/>
<dbReference type="InterPro" id="IPR000372">
    <property type="entry name" value="LRRNT"/>
</dbReference>
<evidence type="ECO:0000256" key="1">
    <source>
        <dbReference type="ARBA" id="ARBA00022614"/>
    </source>
</evidence>
<dbReference type="FunFam" id="3.80.10.10:FF:000445">
    <property type="entry name" value="Oligodendrocyte myelin glycoprotein b"/>
    <property type="match status" value="1"/>
</dbReference>
<reference evidence="6" key="3">
    <citation type="submission" date="2025-09" db="UniProtKB">
        <authorList>
            <consortium name="Ensembl"/>
        </authorList>
    </citation>
    <scope>IDENTIFICATION</scope>
</reference>
<keyword evidence="3" id="KW-0677">Repeat</keyword>
<sequence length="459" mass="51408">MFNTRLSLCRALTMPACSASVLCLLLLLLCGLLGGWVLSICPSVCSCTWGHRVVDCSSRGLTKLPHGLQHNIRFLNLSFNSLQGLDSQLSHYAHLRTLDLSYNRLESLPPALPRSLWDIRAAGNHLRSLDKNDTAYHWNLKVLDLSDNELERVVFINNTLPSLQALNLSHNRFWTVPTNMPHNIESIDLSHNYLVQILPGSLDRLPRLAKFYLHANRFSWLSEGVFDKLTGLEVMTLGDNPWACEEEENITRLLRWAEQTRATILGCPCYTRPICGQTHLATPGREWHSALFTEPPLWVDSRVERHDGQSPARTAEVTSSYQAKSALFETGIYQDKRGVNQSEDHVVFVWTLSTSLDSFSTHTSTTARPQSSTKNPKVANSQNKSHGLLVETQQTVTLTVLTETSQNVCRHDSIGVLMSMLNPQCNAFTLTDCCGLCSLHNTDACAAGLFKTQFTKYII</sequence>
<dbReference type="PANTHER" id="PTHR47114:SF4">
    <property type="entry name" value="OLIGODENDROCYTE MYELIN GLYCOPROTEIN B"/>
    <property type="match status" value="1"/>
</dbReference>
<dbReference type="Proteomes" id="UP000314980">
    <property type="component" value="Unassembled WGS sequence"/>
</dbReference>
<reference evidence="7" key="1">
    <citation type="submission" date="2015-09" db="EMBL/GenBank/DDBJ databases">
        <authorList>
            <person name="Sai Rama Sridatta P."/>
        </authorList>
    </citation>
    <scope>NUCLEOTIDE SEQUENCE [LARGE SCALE GENOMIC DNA]</scope>
</reference>
<keyword evidence="1" id="KW-0433">Leucine-rich repeat</keyword>
<evidence type="ECO:0000313" key="7">
    <source>
        <dbReference type="Proteomes" id="UP000314980"/>
    </source>
</evidence>
<evidence type="ECO:0000256" key="3">
    <source>
        <dbReference type="ARBA" id="ARBA00022737"/>
    </source>
</evidence>